<evidence type="ECO:0000256" key="1">
    <source>
        <dbReference type="SAM" id="MobiDB-lite"/>
    </source>
</evidence>
<feature type="compositionally biased region" description="Polar residues" evidence="1">
    <location>
        <begin position="361"/>
        <end position="370"/>
    </location>
</feature>
<accession>A0A1Y1HSU1</accession>
<proteinExistence type="predicted"/>
<sequence>MASAPQETMAAALAAKLTQCSTRITTANADRNIATCFSAWLSLHQSLHHYFALSARAEQSEEVRASQERFDWHWTELPAFPLRRLFPLAAETLSRFPEGSELAMLIADFCVDACKQNVLAKTAAMESGVIQGLCALAARVAAAVRKWDLPREPFLERAALLIYRVFEALHYISETPTVGFYSKAPEVKREFFGAAQKAGPKWTSMQADESNEHYLSIRRNIAEPWEFQFPSNNQAFLKFMGRVFKNLERQSSLLDRQDAMLISELLVILKRTLDPEAVPYNHRLPYFTPALNTSMSVPGDNSGDRDWGQEARLWNDWREATTRKEVRNEALSIRLQQHSGFVRARRNIIWVPATREPGGVASTTLQARSSSDLDRQRTERESSLQEREPEAGPSTNRNARRREQDGFRTAQVTRTARKETMTELRKKEEMPEISRQREKKLRRRLRMQKETVGLVVRRRERGKRIWETQLGVQDRQTRLKTRLRIGGRNRKGRRVRVGGRRIRERKELARECAVGAPGTRKSARPARPSSKSARAASASSTAMQSARSSIGRSTSRHVHEPELKGCSR</sequence>
<feature type="compositionally biased region" description="Low complexity" evidence="1">
    <location>
        <begin position="525"/>
        <end position="549"/>
    </location>
</feature>
<protein>
    <submittedName>
        <fullName evidence="2">Uncharacterized protein</fullName>
    </submittedName>
</protein>
<dbReference type="Proteomes" id="UP000054558">
    <property type="component" value="Unassembled WGS sequence"/>
</dbReference>
<gene>
    <name evidence="2" type="ORF">KFL_000340290</name>
</gene>
<keyword evidence="3" id="KW-1185">Reference proteome</keyword>
<feature type="region of interest" description="Disordered" evidence="1">
    <location>
        <begin position="512"/>
        <end position="568"/>
    </location>
</feature>
<dbReference type="EMBL" id="DF236983">
    <property type="protein sequence ID" value="GAQ79626.1"/>
    <property type="molecule type" value="Genomic_DNA"/>
</dbReference>
<organism evidence="2 3">
    <name type="scientific">Klebsormidium nitens</name>
    <name type="common">Green alga</name>
    <name type="synonym">Ulothrix nitens</name>
    <dbReference type="NCBI Taxonomy" id="105231"/>
    <lineage>
        <taxon>Eukaryota</taxon>
        <taxon>Viridiplantae</taxon>
        <taxon>Streptophyta</taxon>
        <taxon>Klebsormidiophyceae</taxon>
        <taxon>Klebsormidiales</taxon>
        <taxon>Klebsormidiaceae</taxon>
        <taxon>Klebsormidium</taxon>
    </lineage>
</organism>
<evidence type="ECO:0000313" key="2">
    <source>
        <dbReference type="EMBL" id="GAQ79626.1"/>
    </source>
</evidence>
<reference evidence="2 3" key="1">
    <citation type="journal article" date="2014" name="Nat. Commun.">
        <title>Klebsormidium flaccidum genome reveals primary factors for plant terrestrial adaptation.</title>
        <authorList>
            <person name="Hori K."/>
            <person name="Maruyama F."/>
            <person name="Fujisawa T."/>
            <person name="Togashi T."/>
            <person name="Yamamoto N."/>
            <person name="Seo M."/>
            <person name="Sato S."/>
            <person name="Yamada T."/>
            <person name="Mori H."/>
            <person name="Tajima N."/>
            <person name="Moriyama T."/>
            <person name="Ikeuchi M."/>
            <person name="Watanabe M."/>
            <person name="Wada H."/>
            <person name="Kobayashi K."/>
            <person name="Saito M."/>
            <person name="Masuda T."/>
            <person name="Sasaki-Sekimoto Y."/>
            <person name="Mashiguchi K."/>
            <person name="Awai K."/>
            <person name="Shimojima M."/>
            <person name="Masuda S."/>
            <person name="Iwai M."/>
            <person name="Nobusawa T."/>
            <person name="Narise T."/>
            <person name="Kondo S."/>
            <person name="Saito H."/>
            <person name="Sato R."/>
            <person name="Murakawa M."/>
            <person name="Ihara Y."/>
            <person name="Oshima-Yamada Y."/>
            <person name="Ohtaka K."/>
            <person name="Satoh M."/>
            <person name="Sonobe K."/>
            <person name="Ishii M."/>
            <person name="Ohtani R."/>
            <person name="Kanamori-Sato M."/>
            <person name="Honoki R."/>
            <person name="Miyazaki D."/>
            <person name="Mochizuki H."/>
            <person name="Umetsu J."/>
            <person name="Higashi K."/>
            <person name="Shibata D."/>
            <person name="Kamiya Y."/>
            <person name="Sato N."/>
            <person name="Nakamura Y."/>
            <person name="Tabata S."/>
            <person name="Ida S."/>
            <person name="Kurokawa K."/>
            <person name="Ohta H."/>
        </authorList>
    </citation>
    <scope>NUCLEOTIDE SEQUENCE [LARGE SCALE GENOMIC DNA]</scope>
    <source>
        <strain evidence="2 3">NIES-2285</strain>
    </source>
</reference>
<feature type="compositionally biased region" description="Basic and acidic residues" evidence="1">
    <location>
        <begin position="557"/>
        <end position="568"/>
    </location>
</feature>
<feature type="compositionally biased region" description="Basic and acidic residues" evidence="1">
    <location>
        <begin position="371"/>
        <end position="390"/>
    </location>
</feature>
<feature type="compositionally biased region" description="Basic and acidic residues" evidence="1">
    <location>
        <begin position="416"/>
        <end position="436"/>
    </location>
</feature>
<dbReference type="AlphaFoldDB" id="A0A1Y1HSU1"/>
<name>A0A1Y1HSU1_KLENI</name>
<evidence type="ECO:0000313" key="3">
    <source>
        <dbReference type="Proteomes" id="UP000054558"/>
    </source>
</evidence>
<feature type="region of interest" description="Disordered" evidence="1">
    <location>
        <begin position="360"/>
        <end position="439"/>
    </location>
</feature>